<dbReference type="AlphaFoldDB" id="A0A927B0M6"/>
<evidence type="ECO:0000313" key="2">
    <source>
        <dbReference type="Proteomes" id="UP000653797"/>
    </source>
</evidence>
<reference evidence="1" key="1">
    <citation type="submission" date="2020-09" db="EMBL/GenBank/DDBJ databases">
        <authorList>
            <person name="Kim M.K."/>
        </authorList>
    </citation>
    <scope>NUCLEOTIDE SEQUENCE</scope>
    <source>
        <strain evidence="1">BT704</strain>
    </source>
</reference>
<protein>
    <submittedName>
        <fullName evidence="1">Uncharacterized protein</fullName>
    </submittedName>
</protein>
<proteinExistence type="predicted"/>
<accession>A0A927B0M6</accession>
<gene>
    <name evidence="1" type="ORF">IC230_09665</name>
</gene>
<sequence length="185" mass="21650">MPALDPDLKKAIVRMPGTEKDKLLLRLITKDAVLTERLQFELVEQGKTVDERRTMIREFIDRTANLHADSAGWLMMDMRTVSGYISRHLKVTKDKYGEVELMLYMLNTFYERNAHLLQKYNSRTDKAAEYVAKRTEQVLKKVAKLDPDYHIEFADEINKLLSWVNYAAPAHYARQMSLPKEWDLA</sequence>
<name>A0A927B0M6_9BACT</name>
<dbReference type="RefSeq" id="WP_191038787.1">
    <property type="nucleotide sequence ID" value="NZ_JACXAA010000003.1"/>
</dbReference>
<comment type="caution">
    <text evidence="1">The sequence shown here is derived from an EMBL/GenBank/DDBJ whole genome shotgun (WGS) entry which is preliminary data.</text>
</comment>
<organism evidence="1 2">
    <name type="scientific">Spirosoma validum</name>
    <dbReference type="NCBI Taxonomy" id="2771355"/>
    <lineage>
        <taxon>Bacteria</taxon>
        <taxon>Pseudomonadati</taxon>
        <taxon>Bacteroidota</taxon>
        <taxon>Cytophagia</taxon>
        <taxon>Cytophagales</taxon>
        <taxon>Cytophagaceae</taxon>
        <taxon>Spirosoma</taxon>
    </lineage>
</organism>
<keyword evidence="2" id="KW-1185">Reference proteome</keyword>
<dbReference type="Proteomes" id="UP000653797">
    <property type="component" value="Unassembled WGS sequence"/>
</dbReference>
<evidence type="ECO:0000313" key="1">
    <source>
        <dbReference type="EMBL" id="MBD2753153.1"/>
    </source>
</evidence>
<dbReference type="EMBL" id="JACXAA010000003">
    <property type="protein sequence ID" value="MBD2753153.1"/>
    <property type="molecule type" value="Genomic_DNA"/>
</dbReference>